<evidence type="ECO:0000256" key="2">
    <source>
        <dbReference type="ARBA" id="ARBA00006644"/>
    </source>
</evidence>
<name>C4Y907_CLAL4</name>
<feature type="compositionally biased region" description="Polar residues" evidence="6">
    <location>
        <begin position="152"/>
        <end position="176"/>
    </location>
</feature>
<evidence type="ECO:0000256" key="3">
    <source>
        <dbReference type="ARBA" id="ARBA00020693"/>
    </source>
</evidence>
<organism evidence="7 8">
    <name type="scientific">Clavispora lusitaniae (strain ATCC 42720)</name>
    <name type="common">Yeast</name>
    <name type="synonym">Candida lusitaniae</name>
    <dbReference type="NCBI Taxonomy" id="306902"/>
    <lineage>
        <taxon>Eukaryota</taxon>
        <taxon>Fungi</taxon>
        <taxon>Dikarya</taxon>
        <taxon>Ascomycota</taxon>
        <taxon>Saccharomycotina</taxon>
        <taxon>Pichiomycetes</taxon>
        <taxon>Metschnikowiaceae</taxon>
        <taxon>Clavispora</taxon>
    </lineage>
</organism>
<feature type="region of interest" description="Disordered" evidence="6">
    <location>
        <begin position="1"/>
        <end position="176"/>
    </location>
</feature>
<dbReference type="RefSeq" id="XP_002615802.1">
    <property type="nucleotide sequence ID" value="XM_002615756.1"/>
</dbReference>
<evidence type="ECO:0000256" key="1">
    <source>
        <dbReference type="ARBA" id="ARBA00003777"/>
    </source>
</evidence>
<dbReference type="HOGENOM" id="CLU_068312_1_0_1"/>
<feature type="compositionally biased region" description="Acidic residues" evidence="6">
    <location>
        <begin position="96"/>
        <end position="109"/>
    </location>
</feature>
<evidence type="ECO:0000313" key="7">
    <source>
        <dbReference type="EMBL" id="EEQ40556.1"/>
    </source>
</evidence>
<feature type="compositionally biased region" description="Basic and acidic residues" evidence="6">
    <location>
        <begin position="37"/>
        <end position="47"/>
    </location>
</feature>
<comment type="function">
    <text evidence="1">Involved in pre-mRNA splicing.</text>
</comment>
<dbReference type="STRING" id="306902.C4Y907"/>
<feature type="compositionally biased region" description="Basic and acidic residues" evidence="6">
    <location>
        <begin position="117"/>
        <end position="131"/>
    </location>
</feature>
<dbReference type="PANTHER" id="PTHR12718">
    <property type="entry name" value="CELL CYCLE CONTROL PROTEIN CWF15"/>
    <property type="match status" value="1"/>
</dbReference>
<evidence type="ECO:0000256" key="5">
    <source>
        <dbReference type="ARBA" id="ARBA00023187"/>
    </source>
</evidence>
<dbReference type="GeneID" id="8496320"/>
<dbReference type="GO" id="GO:0003723">
    <property type="term" value="F:RNA binding"/>
    <property type="evidence" value="ECO:0007669"/>
    <property type="project" value="TreeGrafter"/>
</dbReference>
<dbReference type="EMBL" id="CH408080">
    <property type="protein sequence ID" value="EEQ40556.1"/>
    <property type="molecule type" value="Genomic_DNA"/>
</dbReference>
<protein>
    <recommendedName>
        <fullName evidence="3">Pre-mRNA-splicing factor CWC15</fullName>
    </recommendedName>
</protein>
<feature type="compositionally biased region" description="Basic and acidic residues" evidence="6">
    <location>
        <begin position="7"/>
        <end position="24"/>
    </location>
</feature>
<dbReference type="InterPro" id="IPR006973">
    <property type="entry name" value="Cwf_Cwc_15"/>
</dbReference>
<evidence type="ECO:0000313" key="8">
    <source>
        <dbReference type="Proteomes" id="UP000007703"/>
    </source>
</evidence>
<dbReference type="InParanoid" id="C4Y907"/>
<accession>C4Y907</accession>
<dbReference type="AlphaFoldDB" id="C4Y907"/>
<dbReference type="Pfam" id="PF04889">
    <property type="entry name" value="Cwf_Cwc_15"/>
    <property type="match status" value="1"/>
</dbReference>
<keyword evidence="4" id="KW-0507">mRNA processing</keyword>
<proteinExistence type="inferred from homology"/>
<reference evidence="7 8" key="1">
    <citation type="journal article" date="2009" name="Nature">
        <title>Evolution of pathogenicity and sexual reproduction in eight Candida genomes.</title>
        <authorList>
            <person name="Butler G."/>
            <person name="Rasmussen M.D."/>
            <person name="Lin M.F."/>
            <person name="Santos M.A."/>
            <person name="Sakthikumar S."/>
            <person name="Munro C.A."/>
            <person name="Rheinbay E."/>
            <person name="Grabherr M."/>
            <person name="Forche A."/>
            <person name="Reedy J.L."/>
            <person name="Agrafioti I."/>
            <person name="Arnaud M.B."/>
            <person name="Bates S."/>
            <person name="Brown A.J."/>
            <person name="Brunke S."/>
            <person name="Costanzo M.C."/>
            <person name="Fitzpatrick D.A."/>
            <person name="de Groot P.W."/>
            <person name="Harris D."/>
            <person name="Hoyer L.L."/>
            <person name="Hube B."/>
            <person name="Klis F.M."/>
            <person name="Kodira C."/>
            <person name="Lennard N."/>
            <person name="Logue M.E."/>
            <person name="Martin R."/>
            <person name="Neiman A.M."/>
            <person name="Nikolaou E."/>
            <person name="Quail M.A."/>
            <person name="Quinn J."/>
            <person name="Santos M.C."/>
            <person name="Schmitzberger F.F."/>
            <person name="Sherlock G."/>
            <person name="Shah P."/>
            <person name="Silverstein K.A."/>
            <person name="Skrzypek M.S."/>
            <person name="Soll D."/>
            <person name="Staggs R."/>
            <person name="Stansfield I."/>
            <person name="Stumpf M.P."/>
            <person name="Sudbery P.E."/>
            <person name="Srikantha T."/>
            <person name="Zeng Q."/>
            <person name="Berman J."/>
            <person name="Berriman M."/>
            <person name="Heitman J."/>
            <person name="Gow N.A."/>
            <person name="Lorenz M.C."/>
            <person name="Birren B.W."/>
            <person name="Kellis M."/>
            <person name="Cuomo C.A."/>
        </authorList>
    </citation>
    <scope>NUCLEOTIDE SEQUENCE [LARGE SCALE GENOMIC DNA]</scope>
    <source>
        <strain evidence="7 8">ATCC 42720</strain>
    </source>
</reference>
<gene>
    <name evidence="7" type="ORF">CLUG_04684</name>
</gene>
<comment type="similarity">
    <text evidence="2">Belongs to the CWC15 family.</text>
</comment>
<dbReference type="OMA" id="KYREHGQ"/>
<dbReference type="VEuPathDB" id="FungiDB:CLUG_04684"/>
<sequence>MTTNHRPTLESKRGRSNEIKDSIKHSRALPGQLSMKLRSDIVGKHVDSSLGKRAVTELEESRKRSKYEEGDGKDTLSAKGSNNSEQSSESERGISDESEDEESDSESETELLMQELNKLKKEKEEIKREVTTSENPLLPPDETEVLPKKSWRSGTSFREKSNSNSDKQYTTDTLNSPAHQKFLSKYIR</sequence>
<dbReference type="KEGG" id="clu:CLUG_04684"/>
<dbReference type="Proteomes" id="UP000007703">
    <property type="component" value="Unassembled WGS sequence"/>
</dbReference>
<dbReference type="PANTHER" id="PTHR12718:SF2">
    <property type="entry name" value="SPLICEOSOME-ASSOCIATED PROTEIN CWC15 HOMOLOG"/>
    <property type="match status" value="1"/>
</dbReference>
<evidence type="ECO:0000256" key="6">
    <source>
        <dbReference type="SAM" id="MobiDB-lite"/>
    </source>
</evidence>
<dbReference type="OrthoDB" id="30179at2759"/>
<evidence type="ECO:0000256" key="4">
    <source>
        <dbReference type="ARBA" id="ARBA00022664"/>
    </source>
</evidence>
<dbReference type="FunCoup" id="C4Y907">
    <property type="interactions" value="140"/>
</dbReference>
<dbReference type="GO" id="GO:0045292">
    <property type="term" value="P:mRNA cis splicing, via spliceosome"/>
    <property type="evidence" value="ECO:0007669"/>
    <property type="project" value="TreeGrafter"/>
</dbReference>
<dbReference type="GO" id="GO:0071013">
    <property type="term" value="C:catalytic step 2 spliceosome"/>
    <property type="evidence" value="ECO:0007669"/>
    <property type="project" value="TreeGrafter"/>
</dbReference>
<keyword evidence="5" id="KW-0508">mRNA splicing</keyword>
<feature type="compositionally biased region" description="Basic and acidic residues" evidence="6">
    <location>
        <begin position="54"/>
        <end position="76"/>
    </location>
</feature>